<protein>
    <submittedName>
        <fullName evidence="1">Uncharacterized protein</fullName>
    </submittedName>
</protein>
<evidence type="ECO:0000313" key="1">
    <source>
        <dbReference type="EMBL" id="KAK1857657.1"/>
    </source>
</evidence>
<gene>
    <name evidence="1" type="ORF">I4F81_000273</name>
</gene>
<dbReference type="Proteomes" id="UP000798662">
    <property type="component" value="Chromosome 1"/>
</dbReference>
<reference evidence="1" key="1">
    <citation type="submission" date="2019-11" db="EMBL/GenBank/DDBJ databases">
        <title>Nori genome reveals adaptations in red seaweeds to the harsh intertidal environment.</title>
        <authorList>
            <person name="Wang D."/>
            <person name="Mao Y."/>
        </authorList>
    </citation>
    <scope>NUCLEOTIDE SEQUENCE</scope>
    <source>
        <tissue evidence="1">Gametophyte</tissue>
    </source>
</reference>
<sequence length="427" mass="44393">MVRALACLAAATAAVTALATTAAGAPPSIIRLPRGFRPEGIVALTPPYFAVGSLAGDGRIYTFNAASGTGAEVFNTPNQTIVGMSYDPFSGVLWVAGGPVGGNVLALSDGGATLLATIDVPTDGNTAPAFLNDAIVVPRAGAVAVTDSVNAALYVVPTAAACGPPARGLAAAVATRARRVPLTGDWVQVEGFNANGIEYSRRARSLVVVQSVTGLLFAVDWDGAAKTIPVKGGPLTFGDGLLFDAVDPAVLYVVRNRLQVIAVVRFEDAATLTDGARVERNITNADWATPTTVAQAADGSLLTVDSQFGAADPAEADYFVYRTPAATGGESKKGDPRVCGRRRHGWRVRTRGSQGVSSVVAASISADAVNTPGWCHRRQARVWEPHEAPEVGESSGVVRLTLRILLMVSSTAREVKRRWERAVPKAV</sequence>
<evidence type="ECO:0000313" key="2">
    <source>
        <dbReference type="Proteomes" id="UP000798662"/>
    </source>
</evidence>
<name>A0ACC3BIA5_PYRYE</name>
<comment type="caution">
    <text evidence="1">The sequence shown here is derived from an EMBL/GenBank/DDBJ whole genome shotgun (WGS) entry which is preliminary data.</text>
</comment>
<organism evidence="1 2">
    <name type="scientific">Pyropia yezoensis</name>
    <name type="common">Susabi-nori</name>
    <name type="synonym">Porphyra yezoensis</name>
    <dbReference type="NCBI Taxonomy" id="2788"/>
    <lineage>
        <taxon>Eukaryota</taxon>
        <taxon>Rhodophyta</taxon>
        <taxon>Bangiophyceae</taxon>
        <taxon>Bangiales</taxon>
        <taxon>Bangiaceae</taxon>
        <taxon>Pyropia</taxon>
    </lineage>
</organism>
<proteinExistence type="predicted"/>
<accession>A0ACC3BIA5</accession>
<keyword evidence="2" id="KW-1185">Reference proteome</keyword>
<dbReference type="EMBL" id="CM020618">
    <property type="protein sequence ID" value="KAK1857657.1"/>
    <property type="molecule type" value="Genomic_DNA"/>
</dbReference>